<evidence type="ECO:0000313" key="1">
    <source>
        <dbReference type="EMBL" id="JAH61444.1"/>
    </source>
</evidence>
<name>A0A0E9U6B1_ANGAN</name>
<protein>
    <submittedName>
        <fullName evidence="1">Uncharacterized protein</fullName>
    </submittedName>
</protein>
<proteinExistence type="predicted"/>
<sequence>MYFISLKAFSGRSWLQYLLSCAWNVS</sequence>
<accession>A0A0E9U6B1</accession>
<dbReference type="AlphaFoldDB" id="A0A0E9U6B1"/>
<organism evidence="1">
    <name type="scientific">Anguilla anguilla</name>
    <name type="common">European freshwater eel</name>
    <name type="synonym">Muraena anguilla</name>
    <dbReference type="NCBI Taxonomy" id="7936"/>
    <lineage>
        <taxon>Eukaryota</taxon>
        <taxon>Metazoa</taxon>
        <taxon>Chordata</taxon>
        <taxon>Craniata</taxon>
        <taxon>Vertebrata</taxon>
        <taxon>Euteleostomi</taxon>
        <taxon>Actinopterygii</taxon>
        <taxon>Neopterygii</taxon>
        <taxon>Teleostei</taxon>
        <taxon>Anguilliformes</taxon>
        <taxon>Anguillidae</taxon>
        <taxon>Anguilla</taxon>
    </lineage>
</organism>
<reference evidence="1" key="1">
    <citation type="submission" date="2014-11" db="EMBL/GenBank/DDBJ databases">
        <authorList>
            <person name="Amaro Gonzalez C."/>
        </authorList>
    </citation>
    <scope>NUCLEOTIDE SEQUENCE</scope>
</reference>
<reference evidence="1" key="2">
    <citation type="journal article" date="2015" name="Fish Shellfish Immunol.">
        <title>Early steps in the European eel (Anguilla anguilla)-Vibrio vulnificus interaction in the gills: Role of the RtxA13 toxin.</title>
        <authorList>
            <person name="Callol A."/>
            <person name="Pajuelo D."/>
            <person name="Ebbesson L."/>
            <person name="Teles M."/>
            <person name="MacKenzie S."/>
            <person name="Amaro C."/>
        </authorList>
    </citation>
    <scope>NUCLEOTIDE SEQUENCE</scope>
</reference>
<dbReference type="EMBL" id="GBXM01047133">
    <property type="protein sequence ID" value="JAH61444.1"/>
    <property type="molecule type" value="Transcribed_RNA"/>
</dbReference>